<dbReference type="OrthoDB" id="1359280at2"/>
<feature type="transmembrane region" description="Helical" evidence="1">
    <location>
        <begin position="92"/>
        <end position="113"/>
    </location>
</feature>
<evidence type="ECO:0000256" key="1">
    <source>
        <dbReference type="SAM" id="Phobius"/>
    </source>
</evidence>
<dbReference type="EMBL" id="CP042437">
    <property type="protein sequence ID" value="QEC77742.1"/>
    <property type="molecule type" value="Genomic_DNA"/>
</dbReference>
<organism evidence="2 3">
    <name type="scientific">Mucilaginibacter ginsenosidivorax</name>
    <dbReference type="NCBI Taxonomy" id="862126"/>
    <lineage>
        <taxon>Bacteria</taxon>
        <taxon>Pseudomonadati</taxon>
        <taxon>Bacteroidota</taxon>
        <taxon>Sphingobacteriia</taxon>
        <taxon>Sphingobacteriales</taxon>
        <taxon>Sphingobacteriaceae</taxon>
        <taxon>Mucilaginibacter</taxon>
    </lineage>
</organism>
<gene>
    <name evidence="2" type="ORF">FSB76_17995</name>
</gene>
<protein>
    <submittedName>
        <fullName evidence="2">Uncharacterized protein</fullName>
    </submittedName>
</protein>
<evidence type="ECO:0000313" key="2">
    <source>
        <dbReference type="EMBL" id="QEC77742.1"/>
    </source>
</evidence>
<proteinExistence type="predicted"/>
<keyword evidence="3" id="KW-1185">Reference proteome</keyword>
<dbReference type="Proteomes" id="UP000321362">
    <property type="component" value="Chromosome"/>
</dbReference>
<evidence type="ECO:0000313" key="3">
    <source>
        <dbReference type="Proteomes" id="UP000321362"/>
    </source>
</evidence>
<keyword evidence="1" id="KW-1133">Transmembrane helix</keyword>
<feature type="transmembrane region" description="Helical" evidence="1">
    <location>
        <begin position="43"/>
        <end position="61"/>
    </location>
</feature>
<reference evidence="2 3" key="1">
    <citation type="journal article" date="2013" name="J. Microbiol.">
        <title>Mucilaginibacter ginsenosidivorax sp. nov., with ginsenoside converting activity isolated from sediment.</title>
        <authorList>
            <person name="Kim J.K."/>
            <person name="Choi T.E."/>
            <person name="Liu Q.M."/>
            <person name="Park H.Y."/>
            <person name="Yi T.H."/>
            <person name="Yoon M.H."/>
            <person name="Kim S.C."/>
            <person name="Im W.T."/>
        </authorList>
    </citation>
    <scope>NUCLEOTIDE SEQUENCE [LARGE SCALE GENOMIC DNA]</scope>
    <source>
        <strain evidence="2 3">KHI28</strain>
    </source>
</reference>
<name>A0A5B8W477_9SPHI</name>
<sequence length="126" mass="13937">MTRKIISVIAGYAVFAVSSVLLFKLMAQPPHQDAPVTFKMLTIVYGAFFSILAGFILQLIARQTKLTLNFILALVIFLLAAISMLTSGGSHWTQLFAMFIFAPISVLGGYLKLRLVKQEVKEKAKE</sequence>
<accession>A0A5B8W477</accession>
<feature type="transmembrane region" description="Helical" evidence="1">
    <location>
        <begin position="68"/>
        <end position="86"/>
    </location>
</feature>
<dbReference type="KEGG" id="mgk:FSB76_17995"/>
<feature type="transmembrane region" description="Helical" evidence="1">
    <location>
        <begin position="5"/>
        <end position="23"/>
    </location>
</feature>
<keyword evidence="1" id="KW-0472">Membrane</keyword>
<keyword evidence="1" id="KW-0812">Transmembrane</keyword>
<dbReference type="AlphaFoldDB" id="A0A5B8W477"/>
<dbReference type="RefSeq" id="WP_147055709.1">
    <property type="nucleotide sequence ID" value="NZ_CP042437.1"/>
</dbReference>